<dbReference type="PRINTS" id="PR00103">
    <property type="entry name" value="CAMPKINASE"/>
</dbReference>
<reference evidence="10 11" key="1">
    <citation type="submission" date="2014-12" db="EMBL/GenBank/DDBJ databases">
        <title>Genome assembly of Enhygromyxa salina DSM 15201.</title>
        <authorList>
            <person name="Sharma G."/>
            <person name="Subramanian S."/>
        </authorList>
    </citation>
    <scope>NUCLEOTIDE SEQUENCE [LARGE SCALE GENOMIC DNA]</scope>
    <source>
        <strain evidence="10 11">DSM 15201</strain>
    </source>
</reference>
<dbReference type="Pfam" id="PF00027">
    <property type="entry name" value="cNMP_binding"/>
    <property type="match status" value="1"/>
</dbReference>
<evidence type="ECO:0000256" key="4">
    <source>
        <dbReference type="ARBA" id="ARBA00022777"/>
    </source>
</evidence>
<evidence type="ECO:0000259" key="9">
    <source>
        <dbReference type="PROSITE" id="PS50042"/>
    </source>
</evidence>
<dbReference type="Gene3D" id="1.10.510.10">
    <property type="entry name" value="Transferase(Phosphotransferase) domain 1"/>
    <property type="match status" value="1"/>
</dbReference>
<dbReference type="PANTHER" id="PTHR43289">
    <property type="entry name" value="MITOGEN-ACTIVATED PROTEIN KINASE KINASE KINASE 20-RELATED"/>
    <property type="match status" value="1"/>
</dbReference>
<evidence type="ECO:0000313" key="10">
    <source>
        <dbReference type="EMBL" id="KIG15145.1"/>
    </source>
</evidence>
<dbReference type="PROSITE" id="PS00889">
    <property type="entry name" value="CNMP_BINDING_2"/>
    <property type="match status" value="1"/>
</dbReference>
<dbReference type="RefSeq" id="WP_052552163.1">
    <property type="nucleotide sequence ID" value="NZ_JMCC02000059.1"/>
</dbReference>
<dbReference type="PANTHER" id="PTHR43289:SF6">
    <property type="entry name" value="SERINE_THREONINE-PROTEIN KINASE NEKL-3"/>
    <property type="match status" value="1"/>
</dbReference>
<keyword evidence="4 10" id="KW-0418">Kinase</keyword>
<evidence type="ECO:0000313" key="11">
    <source>
        <dbReference type="Proteomes" id="UP000031599"/>
    </source>
</evidence>
<dbReference type="AlphaFoldDB" id="A0A0C2CZW1"/>
<dbReference type="SUPFAM" id="SSF56112">
    <property type="entry name" value="Protein kinase-like (PK-like)"/>
    <property type="match status" value="1"/>
</dbReference>
<accession>A0A0C2CZW1</accession>
<dbReference type="Gene3D" id="2.60.120.10">
    <property type="entry name" value="Jelly Rolls"/>
    <property type="match status" value="1"/>
</dbReference>
<evidence type="ECO:0000256" key="5">
    <source>
        <dbReference type="ARBA" id="ARBA00022840"/>
    </source>
</evidence>
<keyword evidence="3" id="KW-0547">Nucleotide-binding</keyword>
<evidence type="ECO:0000256" key="7">
    <source>
        <dbReference type="SAM" id="MobiDB-lite"/>
    </source>
</evidence>
<feature type="region of interest" description="Disordered" evidence="7">
    <location>
        <begin position="442"/>
        <end position="480"/>
    </location>
</feature>
<dbReference type="CDD" id="cd14014">
    <property type="entry name" value="STKc_PknB_like"/>
    <property type="match status" value="1"/>
</dbReference>
<dbReference type="PROSITE" id="PS50042">
    <property type="entry name" value="CNMP_BINDING_3"/>
    <property type="match status" value="1"/>
</dbReference>
<feature type="domain" description="Cyclic nucleotide-binding" evidence="9">
    <location>
        <begin position="336"/>
        <end position="415"/>
    </location>
</feature>
<dbReference type="InterPro" id="IPR014710">
    <property type="entry name" value="RmlC-like_jellyroll"/>
</dbReference>
<evidence type="ECO:0000256" key="2">
    <source>
        <dbReference type="ARBA" id="ARBA00022679"/>
    </source>
</evidence>
<name>A0A0C2CZW1_9BACT</name>
<dbReference type="PROSITE" id="PS50011">
    <property type="entry name" value="PROTEIN_KINASE_DOM"/>
    <property type="match status" value="1"/>
</dbReference>
<dbReference type="InterPro" id="IPR008271">
    <property type="entry name" value="Ser/Thr_kinase_AS"/>
</dbReference>
<keyword evidence="1" id="KW-0140">cGMP</keyword>
<dbReference type="SMART" id="SM00220">
    <property type="entry name" value="S_TKc"/>
    <property type="match status" value="1"/>
</dbReference>
<keyword evidence="5" id="KW-0067">ATP-binding</keyword>
<sequence>MAGDRVDLETDDVAALIASVIPEHGARLEVQGEIARGGMASIRVGVDRALQRRVAMKQLLDGHTDSLLAVRSLVREAQITGQLDHPNIVPVHELGVDERGGLFFTMKLVEGRTLLELIDALRSTHDRTDAAGLRVATAVGHDDLLRLLDVFFKVLDAVAFAHSRGVVHCDLKPDNVMVGDYGQVYLMDWGIAKVMPPPVGGDPLARSRRVRDPLPLVAANANIIMGTPAYMSPEQARGEQRQIDPRSDVFELGAMLFEILTGHPPYQGRNAVDVLLQAEAGGAKLPKQLAIPRELRRIVSVAMASSPVDRYARVEDMQADLQGFMRGGGNFPRQTFAAKQWIIREHEVGDAAYILISGRCEVFKDINGKQESLRTLGPGDVFGETAILASTPRTASVVALTDVVAMSVTASVLEREVDAMKPWMGAFIRALAQRFSEVTARPHASPSGAELSRSVVANSRTGRTQRPLRSIEPTQGSLNEPAQVANQAMMLLESWGKWDRDLGNTMSLKRACAALATICGIAESEVLGRLQSFKQFSIEPKHDSISLRDKHGLSEELRRVLGI</sequence>
<dbReference type="InterPro" id="IPR018488">
    <property type="entry name" value="cNMP-bd_CS"/>
</dbReference>
<dbReference type="GO" id="GO:0004674">
    <property type="term" value="F:protein serine/threonine kinase activity"/>
    <property type="evidence" value="ECO:0007669"/>
    <property type="project" value="TreeGrafter"/>
</dbReference>
<dbReference type="PROSITE" id="PS00108">
    <property type="entry name" value="PROTEIN_KINASE_ST"/>
    <property type="match status" value="1"/>
</dbReference>
<dbReference type="Pfam" id="PF00069">
    <property type="entry name" value="Pkinase"/>
    <property type="match status" value="1"/>
</dbReference>
<gene>
    <name evidence="10" type="ORF">DB30_05845</name>
</gene>
<dbReference type="Proteomes" id="UP000031599">
    <property type="component" value="Unassembled WGS sequence"/>
</dbReference>
<organism evidence="10 11">
    <name type="scientific">Enhygromyxa salina</name>
    <dbReference type="NCBI Taxonomy" id="215803"/>
    <lineage>
        <taxon>Bacteria</taxon>
        <taxon>Pseudomonadati</taxon>
        <taxon>Myxococcota</taxon>
        <taxon>Polyangia</taxon>
        <taxon>Nannocystales</taxon>
        <taxon>Nannocystaceae</taxon>
        <taxon>Enhygromyxa</taxon>
    </lineage>
</organism>
<evidence type="ECO:0000256" key="6">
    <source>
        <dbReference type="ARBA" id="ARBA00022992"/>
    </source>
</evidence>
<dbReference type="GO" id="GO:0005524">
    <property type="term" value="F:ATP binding"/>
    <property type="evidence" value="ECO:0007669"/>
    <property type="project" value="UniProtKB-KW"/>
</dbReference>
<dbReference type="InterPro" id="IPR018490">
    <property type="entry name" value="cNMP-bd_dom_sf"/>
</dbReference>
<proteinExistence type="predicted"/>
<dbReference type="InterPro" id="IPR000719">
    <property type="entry name" value="Prot_kinase_dom"/>
</dbReference>
<comment type="caution">
    <text evidence="10">The sequence shown here is derived from an EMBL/GenBank/DDBJ whole genome shotgun (WGS) entry which is preliminary data.</text>
</comment>
<evidence type="ECO:0000259" key="8">
    <source>
        <dbReference type="PROSITE" id="PS50011"/>
    </source>
</evidence>
<feature type="compositionally biased region" description="Polar residues" evidence="7">
    <location>
        <begin position="455"/>
        <end position="464"/>
    </location>
</feature>
<protein>
    <submittedName>
        <fullName evidence="10">Serine/threonine-protein kinase PknB</fullName>
    </submittedName>
</protein>
<feature type="domain" description="Protein kinase" evidence="8">
    <location>
        <begin position="28"/>
        <end position="325"/>
    </location>
</feature>
<dbReference type="Gene3D" id="3.30.200.20">
    <property type="entry name" value="Phosphorylase Kinase, domain 1"/>
    <property type="match status" value="1"/>
</dbReference>
<dbReference type="CDD" id="cd00038">
    <property type="entry name" value="CAP_ED"/>
    <property type="match status" value="1"/>
</dbReference>
<dbReference type="GO" id="GO:0030553">
    <property type="term" value="F:cGMP binding"/>
    <property type="evidence" value="ECO:0007669"/>
    <property type="project" value="UniProtKB-KW"/>
</dbReference>
<evidence type="ECO:0000256" key="3">
    <source>
        <dbReference type="ARBA" id="ARBA00022741"/>
    </source>
</evidence>
<evidence type="ECO:0000256" key="1">
    <source>
        <dbReference type="ARBA" id="ARBA00022535"/>
    </source>
</evidence>
<dbReference type="SUPFAM" id="SSF51206">
    <property type="entry name" value="cAMP-binding domain-like"/>
    <property type="match status" value="1"/>
</dbReference>
<dbReference type="InterPro" id="IPR011009">
    <property type="entry name" value="Kinase-like_dom_sf"/>
</dbReference>
<keyword evidence="6" id="KW-0142">cGMP-binding</keyword>
<dbReference type="InterPro" id="IPR000595">
    <property type="entry name" value="cNMP-bd_dom"/>
</dbReference>
<dbReference type="SMART" id="SM00100">
    <property type="entry name" value="cNMP"/>
    <property type="match status" value="1"/>
</dbReference>
<dbReference type="EMBL" id="JMCC02000059">
    <property type="protein sequence ID" value="KIG15145.1"/>
    <property type="molecule type" value="Genomic_DNA"/>
</dbReference>
<keyword evidence="2" id="KW-0808">Transferase</keyword>